<dbReference type="EMBL" id="DF237686">
    <property type="protein sequence ID" value="GAQ91165.1"/>
    <property type="molecule type" value="Genomic_DNA"/>
</dbReference>
<name>A0A1Y1IJX7_KLENI</name>
<dbReference type="Proteomes" id="UP000054558">
    <property type="component" value="Unassembled WGS sequence"/>
</dbReference>
<evidence type="ECO:0000313" key="2">
    <source>
        <dbReference type="Proteomes" id="UP000054558"/>
    </source>
</evidence>
<proteinExistence type="predicted"/>
<dbReference type="AlphaFoldDB" id="A0A1Y1IJX7"/>
<dbReference type="InterPro" id="IPR021986">
    <property type="entry name" value="Spherulin4"/>
</dbReference>
<gene>
    <name evidence="1" type="ORF">KFL_007370050</name>
</gene>
<keyword evidence="2" id="KW-1185">Reference proteome</keyword>
<protein>
    <submittedName>
        <fullName evidence="1">Uncharacterized protein</fullName>
    </submittedName>
</protein>
<reference evidence="1 2" key="1">
    <citation type="journal article" date="2014" name="Nat. Commun.">
        <title>Klebsormidium flaccidum genome reveals primary factors for plant terrestrial adaptation.</title>
        <authorList>
            <person name="Hori K."/>
            <person name="Maruyama F."/>
            <person name="Fujisawa T."/>
            <person name="Togashi T."/>
            <person name="Yamamoto N."/>
            <person name="Seo M."/>
            <person name="Sato S."/>
            <person name="Yamada T."/>
            <person name="Mori H."/>
            <person name="Tajima N."/>
            <person name="Moriyama T."/>
            <person name="Ikeuchi M."/>
            <person name="Watanabe M."/>
            <person name="Wada H."/>
            <person name="Kobayashi K."/>
            <person name="Saito M."/>
            <person name="Masuda T."/>
            <person name="Sasaki-Sekimoto Y."/>
            <person name="Mashiguchi K."/>
            <person name="Awai K."/>
            <person name="Shimojima M."/>
            <person name="Masuda S."/>
            <person name="Iwai M."/>
            <person name="Nobusawa T."/>
            <person name="Narise T."/>
            <person name="Kondo S."/>
            <person name="Saito H."/>
            <person name="Sato R."/>
            <person name="Murakawa M."/>
            <person name="Ihara Y."/>
            <person name="Oshima-Yamada Y."/>
            <person name="Ohtaka K."/>
            <person name="Satoh M."/>
            <person name="Sonobe K."/>
            <person name="Ishii M."/>
            <person name="Ohtani R."/>
            <person name="Kanamori-Sato M."/>
            <person name="Honoki R."/>
            <person name="Miyazaki D."/>
            <person name="Mochizuki H."/>
            <person name="Umetsu J."/>
            <person name="Higashi K."/>
            <person name="Shibata D."/>
            <person name="Kamiya Y."/>
            <person name="Sato N."/>
            <person name="Nakamura Y."/>
            <person name="Tabata S."/>
            <person name="Ida S."/>
            <person name="Kurokawa K."/>
            <person name="Ohta H."/>
        </authorList>
    </citation>
    <scope>NUCLEOTIDE SEQUENCE [LARGE SCALE GENOMIC DNA]</scope>
    <source>
        <strain evidence="1 2">NIES-2285</strain>
    </source>
</reference>
<dbReference type="PANTHER" id="PTHR35040:SF7">
    <property type="entry name" value="FIBRONECTIN TYPE-III DOMAIN-CONTAINING PROTEIN-RELATED"/>
    <property type="match status" value="1"/>
</dbReference>
<sequence length="423" mass="45064">MQAACGANCIAVINPNSGPGKNLTEAQDFGRTSSPCITKLRAKGYAASPGGADNDKRYYQQVAGLVTGTRVLNAGGRFEPSMTDIFDLVVGFEETGKQLAGSANYHGMCPIPTFPSAHSDDSFCTGIYPGTKPYLPNAAQNDTNKCSTCGAKIASLTAAIWTHFLFRLRGRRVAPGLAVDGKACLQKHTGGAVSPCITKLRARGVKVLGYIATTHTGKPVSAVQAEYQLYARNFPVLDGVFFDEGTTWYNPGPGGADYDKSYYEDVAALVTGTRVLNPGGRFEASMTDLFEIVVGFEQTAGNWVANAIYHGMSAAPSRILIPGLFRCPIPFFTTAHTDVIFCTGAYPGAKPYVPNPNQNDTNTCSPCRAKIAAMVCQSTNVTNYVSIVNQCAAAGYDYCYVTNDGADGNPWDSLPSYFSCYAT</sequence>
<accession>A0A1Y1IJX7</accession>
<dbReference type="OrthoDB" id="5342184at2759"/>
<evidence type="ECO:0000313" key="1">
    <source>
        <dbReference type="EMBL" id="GAQ91165.1"/>
    </source>
</evidence>
<dbReference type="PANTHER" id="PTHR35040">
    <property type="match status" value="1"/>
</dbReference>
<dbReference type="Pfam" id="PF12138">
    <property type="entry name" value="Spherulin4"/>
    <property type="match status" value="1"/>
</dbReference>
<organism evidence="1 2">
    <name type="scientific">Klebsormidium nitens</name>
    <name type="common">Green alga</name>
    <name type="synonym">Ulothrix nitens</name>
    <dbReference type="NCBI Taxonomy" id="105231"/>
    <lineage>
        <taxon>Eukaryota</taxon>
        <taxon>Viridiplantae</taxon>
        <taxon>Streptophyta</taxon>
        <taxon>Klebsormidiophyceae</taxon>
        <taxon>Klebsormidiales</taxon>
        <taxon>Klebsormidiaceae</taxon>
        <taxon>Klebsormidium</taxon>
    </lineage>
</organism>